<keyword evidence="2" id="KW-0521">NADP</keyword>
<dbReference type="InterPro" id="IPR002347">
    <property type="entry name" value="SDR_fam"/>
</dbReference>
<evidence type="ECO:0000256" key="3">
    <source>
        <dbReference type="ARBA" id="ARBA00023002"/>
    </source>
</evidence>
<name>A0ABQ8FI17_9FUNG</name>
<dbReference type="PRINTS" id="PR00080">
    <property type="entry name" value="SDRFAMILY"/>
</dbReference>
<keyword evidence="6" id="KW-1185">Reference proteome</keyword>
<evidence type="ECO:0000313" key="6">
    <source>
        <dbReference type="Proteomes" id="UP001648503"/>
    </source>
</evidence>
<dbReference type="InterPro" id="IPR020904">
    <property type="entry name" value="Sc_DH/Rdtase_CS"/>
</dbReference>
<sequence length="257" mass="27532">MKVSGKIAIVTGASSGFGKALALQLVSRGAKVVLGDISEVAGQRLEKELNTKYSGSALFIKCDVRKKEDMQTLFDSASALYGAIDIVVNNAGIAEKEPFIDSTEDTWKAVIDIDLTAVILGTRMAIAEMIKLSNRNGSKGDRRVIVNTASLAGLYPQPQQPVYAAAKGGVVHFTKSLAHLAKDHHIHVNCVCPSFSKTAILDSSLGKTVPESMLVPIHLVIEAFFLAIEDDTLKGAVIRVTPKYGIDIVGTNHRSKM</sequence>
<gene>
    <name evidence="5" type="ORF">BASA50_003646</name>
</gene>
<evidence type="ECO:0000256" key="4">
    <source>
        <dbReference type="RuleBase" id="RU000363"/>
    </source>
</evidence>
<comment type="caution">
    <text evidence="5">The sequence shown here is derived from an EMBL/GenBank/DDBJ whole genome shotgun (WGS) entry which is preliminary data.</text>
</comment>
<dbReference type="PANTHER" id="PTHR44229">
    <property type="entry name" value="15-HYDROXYPROSTAGLANDIN DEHYDROGENASE [NAD(+)]"/>
    <property type="match status" value="1"/>
</dbReference>
<evidence type="ECO:0000256" key="1">
    <source>
        <dbReference type="ARBA" id="ARBA00006484"/>
    </source>
</evidence>
<keyword evidence="3" id="KW-0560">Oxidoreductase</keyword>
<reference evidence="5 6" key="1">
    <citation type="submission" date="2021-02" db="EMBL/GenBank/DDBJ databases">
        <title>Variation within the Batrachochytrium salamandrivorans European outbreak.</title>
        <authorList>
            <person name="Kelly M."/>
            <person name="Pasmans F."/>
            <person name="Shea T.P."/>
            <person name="Munoz J.F."/>
            <person name="Carranza S."/>
            <person name="Cuomo C.A."/>
            <person name="Martel A."/>
        </authorList>
    </citation>
    <scope>NUCLEOTIDE SEQUENCE [LARGE SCALE GENOMIC DNA]</scope>
    <source>
        <strain evidence="5 6">AMFP18/2</strain>
    </source>
</reference>
<dbReference type="Gene3D" id="3.40.50.720">
    <property type="entry name" value="NAD(P)-binding Rossmann-like Domain"/>
    <property type="match status" value="1"/>
</dbReference>
<evidence type="ECO:0000313" key="5">
    <source>
        <dbReference type="EMBL" id="KAH6598608.1"/>
    </source>
</evidence>
<evidence type="ECO:0000256" key="2">
    <source>
        <dbReference type="ARBA" id="ARBA00022857"/>
    </source>
</evidence>
<dbReference type="PROSITE" id="PS00061">
    <property type="entry name" value="ADH_SHORT"/>
    <property type="match status" value="1"/>
</dbReference>
<dbReference type="EMBL" id="JAFCIX010000102">
    <property type="protein sequence ID" value="KAH6598608.1"/>
    <property type="molecule type" value="Genomic_DNA"/>
</dbReference>
<dbReference type="PANTHER" id="PTHR44229:SF4">
    <property type="entry name" value="15-HYDROXYPROSTAGLANDIN DEHYDROGENASE [NAD(+)]"/>
    <property type="match status" value="1"/>
</dbReference>
<accession>A0ABQ8FI17</accession>
<protein>
    <submittedName>
        <fullName evidence="5">Uncharacterized protein</fullName>
    </submittedName>
</protein>
<dbReference type="PRINTS" id="PR00081">
    <property type="entry name" value="GDHRDH"/>
</dbReference>
<proteinExistence type="inferred from homology"/>
<comment type="similarity">
    <text evidence="1 4">Belongs to the short-chain dehydrogenases/reductases (SDR) family.</text>
</comment>
<dbReference type="Pfam" id="PF00106">
    <property type="entry name" value="adh_short"/>
    <property type="match status" value="1"/>
</dbReference>
<organism evidence="5 6">
    <name type="scientific">Batrachochytrium salamandrivorans</name>
    <dbReference type="NCBI Taxonomy" id="1357716"/>
    <lineage>
        <taxon>Eukaryota</taxon>
        <taxon>Fungi</taxon>
        <taxon>Fungi incertae sedis</taxon>
        <taxon>Chytridiomycota</taxon>
        <taxon>Chytridiomycota incertae sedis</taxon>
        <taxon>Chytridiomycetes</taxon>
        <taxon>Rhizophydiales</taxon>
        <taxon>Rhizophydiales incertae sedis</taxon>
        <taxon>Batrachochytrium</taxon>
    </lineage>
</organism>
<dbReference type="InterPro" id="IPR036291">
    <property type="entry name" value="NAD(P)-bd_dom_sf"/>
</dbReference>
<dbReference type="Proteomes" id="UP001648503">
    <property type="component" value="Unassembled WGS sequence"/>
</dbReference>
<dbReference type="SUPFAM" id="SSF51735">
    <property type="entry name" value="NAD(P)-binding Rossmann-fold domains"/>
    <property type="match status" value="1"/>
</dbReference>